<reference evidence="1" key="2">
    <citation type="submission" date="2021-09" db="EMBL/GenBank/DDBJ databases">
        <authorList>
            <person name="Gilroy R."/>
        </authorList>
    </citation>
    <scope>NUCLEOTIDE SEQUENCE</scope>
    <source>
        <strain evidence="1">1277</strain>
    </source>
</reference>
<dbReference type="AlphaFoldDB" id="A0A921SZ25"/>
<dbReference type="InterPro" id="IPR012340">
    <property type="entry name" value="NA-bd_OB-fold"/>
</dbReference>
<evidence type="ECO:0000313" key="2">
    <source>
        <dbReference type="Proteomes" id="UP000776700"/>
    </source>
</evidence>
<dbReference type="Proteomes" id="UP000776700">
    <property type="component" value="Unassembled WGS sequence"/>
</dbReference>
<dbReference type="EMBL" id="DYUB01000131">
    <property type="protein sequence ID" value="HJG96248.1"/>
    <property type="molecule type" value="Genomic_DNA"/>
</dbReference>
<reference evidence="1" key="1">
    <citation type="journal article" date="2021" name="PeerJ">
        <title>Extensive microbial diversity within the chicken gut microbiome revealed by metagenomics and culture.</title>
        <authorList>
            <person name="Gilroy R."/>
            <person name="Ravi A."/>
            <person name="Getino M."/>
            <person name="Pursley I."/>
            <person name="Horton D.L."/>
            <person name="Alikhan N.F."/>
            <person name="Baker D."/>
            <person name="Gharbi K."/>
            <person name="Hall N."/>
            <person name="Watson M."/>
            <person name="Adriaenssens E.M."/>
            <person name="Foster-Nyarko E."/>
            <person name="Jarju S."/>
            <person name="Secka A."/>
            <person name="Antonio M."/>
            <person name="Oren A."/>
            <person name="Chaudhuri R.R."/>
            <person name="La Ragione R."/>
            <person name="Hildebrand F."/>
            <person name="Pallen M.J."/>
        </authorList>
    </citation>
    <scope>NUCLEOTIDE SEQUENCE</scope>
    <source>
        <strain evidence="1">1277</strain>
    </source>
</reference>
<accession>A0A921SZ25</accession>
<protein>
    <recommendedName>
        <fullName evidence="3">Single-stranded DNA-binding protein</fullName>
    </recommendedName>
</protein>
<proteinExistence type="predicted"/>
<evidence type="ECO:0008006" key="3">
    <source>
        <dbReference type="Google" id="ProtNLM"/>
    </source>
</evidence>
<comment type="caution">
    <text evidence="1">The sequence shown here is derived from an EMBL/GenBank/DDBJ whole genome shotgun (WGS) entry which is preliminary data.</text>
</comment>
<organism evidence="1 2">
    <name type="scientific">Romboutsia timonensis</name>
    <dbReference type="NCBI Taxonomy" id="1776391"/>
    <lineage>
        <taxon>Bacteria</taxon>
        <taxon>Bacillati</taxon>
        <taxon>Bacillota</taxon>
        <taxon>Clostridia</taxon>
        <taxon>Peptostreptococcales</taxon>
        <taxon>Peptostreptococcaceae</taxon>
        <taxon>Romboutsia</taxon>
    </lineage>
</organism>
<dbReference type="Gene3D" id="2.40.50.140">
    <property type="entry name" value="Nucleic acid-binding proteins"/>
    <property type="match status" value="1"/>
</dbReference>
<gene>
    <name evidence="1" type="ORF">K8V90_03990</name>
</gene>
<name>A0A921SZ25_9FIRM</name>
<sequence>MFNVEGMSYITNMREVSPKLLTCDVYTFKKVNEKEFKTTFLNAKVVGEALTFIYANDIKNKDKIYIESSILENNTYTNKEGVEVNNLNLTIFKLSLLEKKETKDNNKSKFDR</sequence>
<evidence type="ECO:0000313" key="1">
    <source>
        <dbReference type="EMBL" id="HJG96248.1"/>
    </source>
</evidence>